<proteinExistence type="predicted"/>
<comment type="caution">
    <text evidence="2">The sequence shown here is derived from an EMBL/GenBank/DDBJ whole genome shotgun (WGS) entry which is preliminary data.</text>
</comment>
<sequence>MFDLQNPTLDWVALAKGMGVEAVRAESRRTFEDAFASAMKQRGPRLIEAII</sequence>
<dbReference type="Gene3D" id="3.40.50.970">
    <property type="match status" value="1"/>
</dbReference>
<dbReference type="AlphaFoldDB" id="A0A370ND53"/>
<dbReference type="GO" id="GO:0003824">
    <property type="term" value="F:catalytic activity"/>
    <property type="evidence" value="ECO:0007669"/>
    <property type="project" value="InterPro"/>
</dbReference>
<name>A0A370ND53_9BURK</name>
<evidence type="ECO:0000259" key="1">
    <source>
        <dbReference type="Pfam" id="PF02775"/>
    </source>
</evidence>
<dbReference type="Pfam" id="PF02775">
    <property type="entry name" value="TPP_enzyme_C"/>
    <property type="match status" value="1"/>
</dbReference>
<dbReference type="Proteomes" id="UP000254875">
    <property type="component" value="Unassembled WGS sequence"/>
</dbReference>
<feature type="domain" description="Thiamine pyrophosphate enzyme TPP-binding" evidence="1">
    <location>
        <begin position="6"/>
        <end position="48"/>
    </location>
</feature>
<organism evidence="2 3">
    <name type="scientific">Paraburkholderia lacunae</name>
    <dbReference type="NCBI Taxonomy" id="2211104"/>
    <lineage>
        <taxon>Bacteria</taxon>
        <taxon>Pseudomonadati</taxon>
        <taxon>Pseudomonadota</taxon>
        <taxon>Betaproteobacteria</taxon>
        <taxon>Burkholderiales</taxon>
        <taxon>Burkholderiaceae</taxon>
        <taxon>Paraburkholderia</taxon>
    </lineage>
</organism>
<dbReference type="InterPro" id="IPR029061">
    <property type="entry name" value="THDP-binding"/>
</dbReference>
<dbReference type="GO" id="GO:0044281">
    <property type="term" value="P:small molecule metabolic process"/>
    <property type="evidence" value="ECO:0007669"/>
    <property type="project" value="UniProtKB-ARBA"/>
</dbReference>
<protein>
    <recommendedName>
        <fullName evidence="1">Thiamine pyrophosphate enzyme TPP-binding domain-containing protein</fullName>
    </recommendedName>
</protein>
<dbReference type="OrthoDB" id="2254214at2"/>
<evidence type="ECO:0000313" key="3">
    <source>
        <dbReference type="Proteomes" id="UP000254875"/>
    </source>
</evidence>
<accession>A0A370ND53</accession>
<dbReference type="InterPro" id="IPR011766">
    <property type="entry name" value="TPP_enzyme_TPP-bd"/>
</dbReference>
<dbReference type="GO" id="GO:0030976">
    <property type="term" value="F:thiamine pyrophosphate binding"/>
    <property type="evidence" value="ECO:0007669"/>
    <property type="project" value="InterPro"/>
</dbReference>
<evidence type="ECO:0000313" key="2">
    <source>
        <dbReference type="EMBL" id="RDK03537.1"/>
    </source>
</evidence>
<dbReference type="EMBL" id="QHKS01000004">
    <property type="protein sequence ID" value="RDK03537.1"/>
    <property type="molecule type" value="Genomic_DNA"/>
</dbReference>
<dbReference type="SUPFAM" id="SSF52518">
    <property type="entry name" value="Thiamin diphosphate-binding fold (THDP-binding)"/>
    <property type="match status" value="1"/>
</dbReference>
<gene>
    <name evidence="2" type="ORF">DLM46_06810</name>
</gene>
<reference evidence="3" key="1">
    <citation type="submission" date="2018-05" db="EMBL/GenBank/DDBJ databases">
        <authorList>
            <person name="Feng T."/>
        </authorList>
    </citation>
    <scope>NUCLEOTIDE SEQUENCE [LARGE SCALE GENOMIC DNA]</scope>
    <source>
        <strain evidence="3">S27</strain>
    </source>
</reference>
<keyword evidence="3" id="KW-1185">Reference proteome</keyword>